<evidence type="ECO:0000313" key="1">
    <source>
        <dbReference type="EMBL" id="MBT1686735.1"/>
    </source>
</evidence>
<dbReference type="Pfam" id="PF03860">
    <property type="entry name" value="Csp"/>
    <property type="match status" value="1"/>
</dbReference>
<accession>A0AAP2GHS8</accession>
<dbReference type="InterPro" id="IPR044543">
    <property type="entry name" value="YHJQ-like"/>
</dbReference>
<gene>
    <name evidence="1" type="ORF">KK078_09215</name>
</gene>
<name>A0AAP2GHS8_9BACT</name>
<dbReference type="EMBL" id="JAHESC010000010">
    <property type="protein sequence ID" value="MBT1686735.1"/>
    <property type="molecule type" value="Genomic_DNA"/>
</dbReference>
<dbReference type="CDD" id="cd08026">
    <property type="entry name" value="DUF326"/>
    <property type="match status" value="1"/>
</dbReference>
<dbReference type="Proteomes" id="UP001319180">
    <property type="component" value="Unassembled WGS sequence"/>
</dbReference>
<evidence type="ECO:0000313" key="2">
    <source>
        <dbReference type="Proteomes" id="UP001319180"/>
    </source>
</evidence>
<keyword evidence="2" id="KW-1185">Reference proteome</keyword>
<organism evidence="1 2">
    <name type="scientific">Dawidia soli</name>
    <dbReference type="NCBI Taxonomy" id="2782352"/>
    <lineage>
        <taxon>Bacteria</taxon>
        <taxon>Pseudomonadati</taxon>
        <taxon>Bacteroidota</taxon>
        <taxon>Cytophagia</taxon>
        <taxon>Cytophagales</taxon>
        <taxon>Chryseotaleaceae</taxon>
        <taxon>Dawidia</taxon>
    </lineage>
</organism>
<reference evidence="1 2" key="1">
    <citation type="submission" date="2021-05" db="EMBL/GenBank/DDBJ databases">
        <title>A Polyphasic approach of four new species of the genus Ohtaekwangia: Ohtaekwangia histidinii sp. nov., Ohtaekwangia cretensis sp. nov., Ohtaekwangia indiensis sp. nov., Ohtaekwangia reichenbachii sp. nov. from diverse environment.</title>
        <authorList>
            <person name="Octaviana S."/>
        </authorList>
    </citation>
    <scope>NUCLEOTIDE SEQUENCE [LARGE SCALE GENOMIC DNA]</scope>
    <source>
        <strain evidence="1 2">PWU37</strain>
    </source>
</reference>
<comment type="caution">
    <text evidence="1">The sequence shown here is derived from an EMBL/GenBank/DDBJ whole genome shotgun (WGS) entry which is preliminary data.</text>
</comment>
<dbReference type="Gene3D" id="1.20.1270.360">
    <property type="match status" value="1"/>
</dbReference>
<dbReference type="RefSeq" id="WP_254089969.1">
    <property type="nucleotide sequence ID" value="NZ_JAHESC010000010.1"/>
</dbReference>
<protein>
    <submittedName>
        <fullName evidence="1">Four-helix bundle copper-binding protein</fullName>
    </submittedName>
</protein>
<dbReference type="PANTHER" id="PTHR37310">
    <property type="entry name" value="CYTOPLASMIC PROTEIN-RELATED"/>
    <property type="match status" value="1"/>
</dbReference>
<dbReference type="PANTHER" id="PTHR37310:SF1">
    <property type="entry name" value="CYTOPLASMIC PROTEIN"/>
    <property type="match status" value="1"/>
</dbReference>
<dbReference type="InterPro" id="IPR005560">
    <property type="entry name" value="Csp_YhjQ"/>
</dbReference>
<dbReference type="AlphaFoldDB" id="A0AAP2GHS8"/>
<sequence>MKDQKKTTERAHSELVQILLDCAAACETCAAACLYEEDPAMMARCIETDRDCADICTLGARLLLRDSENANHYLTACVEACRLCAEECKKHNNDHCRQCAEACDRCADACIDQHTVAVK</sequence>
<proteinExistence type="predicted"/>